<feature type="binding site" evidence="9">
    <location>
        <position position="67"/>
    </location>
    <ligand>
        <name>ATP</name>
        <dbReference type="ChEBI" id="CHEBI:30616"/>
    </ligand>
</feature>
<dbReference type="SMART" id="SM00220">
    <property type="entry name" value="S_TKc"/>
    <property type="match status" value="1"/>
</dbReference>
<evidence type="ECO:0000313" key="14">
    <source>
        <dbReference type="Proteomes" id="UP001165190"/>
    </source>
</evidence>
<dbReference type="Pfam" id="PF00069">
    <property type="entry name" value="Pkinase"/>
    <property type="match status" value="2"/>
</dbReference>
<dbReference type="OrthoDB" id="2649at2759"/>
<feature type="compositionally biased region" description="Low complexity" evidence="11">
    <location>
        <begin position="1"/>
        <end position="10"/>
    </location>
</feature>
<keyword evidence="5" id="KW-0418">Kinase</keyword>
<comment type="catalytic activity">
    <reaction evidence="8">
        <text>L-seryl-[protein] + ATP = O-phospho-L-seryl-[protein] + ADP + H(+)</text>
        <dbReference type="Rhea" id="RHEA:17989"/>
        <dbReference type="Rhea" id="RHEA-COMP:9863"/>
        <dbReference type="Rhea" id="RHEA-COMP:11604"/>
        <dbReference type="ChEBI" id="CHEBI:15378"/>
        <dbReference type="ChEBI" id="CHEBI:29999"/>
        <dbReference type="ChEBI" id="CHEBI:30616"/>
        <dbReference type="ChEBI" id="CHEBI:83421"/>
        <dbReference type="ChEBI" id="CHEBI:456216"/>
        <dbReference type="EC" id="2.7.11.1"/>
    </reaction>
</comment>
<evidence type="ECO:0000256" key="11">
    <source>
        <dbReference type="SAM" id="MobiDB-lite"/>
    </source>
</evidence>
<protein>
    <recommendedName>
        <fullName evidence="1">non-specific serine/threonine protein kinase</fullName>
        <ecNumber evidence="1">2.7.11.1</ecNumber>
    </recommendedName>
</protein>
<dbReference type="PROSITE" id="PS00108">
    <property type="entry name" value="PROTEIN_KINASE_ST"/>
    <property type="match status" value="1"/>
</dbReference>
<comment type="catalytic activity">
    <reaction evidence="7">
        <text>L-threonyl-[protein] + ATP = O-phospho-L-threonyl-[protein] + ADP + H(+)</text>
        <dbReference type="Rhea" id="RHEA:46608"/>
        <dbReference type="Rhea" id="RHEA-COMP:11060"/>
        <dbReference type="Rhea" id="RHEA-COMP:11605"/>
        <dbReference type="ChEBI" id="CHEBI:15378"/>
        <dbReference type="ChEBI" id="CHEBI:30013"/>
        <dbReference type="ChEBI" id="CHEBI:30616"/>
        <dbReference type="ChEBI" id="CHEBI:61977"/>
        <dbReference type="ChEBI" id="CHEBI:456216"/>
        <dbReference type="EC" id="2.7.11.1"/>
    </reaction>
</comment>
<dbReference type="InterPro" id="IPR017441">
    <property type="entry name" value="Protein_kinase_ATP_BS"/>
</dbReference>
<reference evidence="13" key="1">
    <citation type="submission" date="2023-05" db="EMBL/GenBank/DDBJ databases">
        <title>Genome and transcriptome analyses reveal genes involved in the formation of fine ridges on petal epidermal cells in Hibiscus trionum.</title>
        <authorList>
            <person name="Koshimizu S."/>
            <person name="Masuda S."/>
            <person name="Ishii T."/>
            <person name="Shirasu K."/>
            <person name="Hoshino A."/>
            <person name="Arita M."/>
        </authorList>
    </citation>
    <scope>NUCLEOTIDE SEQUENCE</scope>
    <source>
        <strain evidence="13">Hamamatsu line</strain>
    </source>
</reference>
<feature type="domain" description="Protein kinase" evidence="12">
    <location>
        <begin position="38"/>
        <end position="405"/>
    </location>
</feature>
<dbReference type="EMBL" id="BSYR01000052">
    <property type="protein sequence ID" value="GMJ08801.1"/>
    <property type="molecule type" value="Genomic_DNA"/>
</dbReference>
<dbReference type="InterPro" id="IPR008271">
    <property type="entry name" value="Ser/Thr_kinase_AS"/>
</dbReference>
<evidence type="ECO:0000256" key="3">
    <source>
        <dbReference type="ARBA" id="ARBA00022679"/>
    </source>
</evidence>
<keyword evidence="3" id="KW-0808">Transferase</keyword>
<dbReference type="AlphaFoldDB" id="A0A9W7MTL2"/>
<dbReference type="PANTHER" id="PTHR47634:SF5">
    <property type="entry name" value="OS09G0552300 PROTEIN"/>
    <property type="match status" value="1"/>
</dbReference>
<evidence type="ECO:0000313" key="13">
    <source>
        <dbReference type="EMBL" id="GMJ08801.1"/>
    </source>
</evidence>
<dbReference type="PROSITE" id="PS50011">
    <property type="entry name" value="PROTEIN_KINASE_DOM"/>
    <property type="match status" value="1"/>
</dbReference>
<evidence type="ECO:0000256" key="1">
    <source>
        <dbReference type="ARBA" id="ARBA00012513"/>
    </source>
</evidence>
<evidence type="ECO:0000256" key="8">
    <source>
        <dbReference type="ARBA" id="ARBA00048679"/>
    </source>
</evidence>
<dbReference type="Gene3D" id="1.10.510.10">
    <property type="entry name" value="Transferase(Phosphotransferase) domain 1"/>
    <property type="match status" value="1"/>
</dbReference>
<dbReference type="GO" id="GO:0000245">
    <property type="term" value="P:spliceosomal complex assembly"/>
    <property type="evidence" value="ECO:0007669"/>
    <property type="project" value="TreeGrafter"/>
</dbReference>
<dbReference type="FunFam" id="3.30.200.20:FF:000303">
    <property type="entry name" value="Protein kinase superfamily protein"/>
    <property type="match status" value="1"/>
</dbReference>
<dbReference type="GO" id="GO:0004674">
    <property type="term" value="F:protein serine/threonine kinase activity"/>
    <property type="evidence" value="ECO:0007669"/>
    <property type="project" value="UniProtKB-KW"/>
</dbReference>
<dbReference type="PANTHER" id="PTHR47634">
    <property type="entry name" value="PROTEIN KINASE DOMAIN-CONTAINING PROTEIN-RELATED"/>
    <property type="match status" value="1"/>
</dbReference>
<evidence type="ECO:0000256" key="10">
    <source>
        <dbReference type="RuleBase" id="RU000304"/>
    </source>
</evidence>
<sequence>MSFSSSSGSEGENEGTDSYRKGGYHAVRVGDPFAAGRYIAQRKLGWGHFSTVWLAYDTQTSKYVALKIQKSAEQFAEAALHEIEVLLSITNADPSNSKCVVRLIDHFKHSGPNGQHLCMVLEFLGDSLLRLIRYRRYKGLELNKVKEICKCVLIALDYLHRELGIIHTDLKPENILLISTINPAKDPIKSALTPILKRPEGGTLNGKPAMNIVEKRLKRTARRASMGRETDLEPEKCMDGIDLRCKVVDFGNACWADKPFAEEIQTRQYRAPEVILVSGYSFPADMWSFACTAFELATGDMMFAPKGGKGFSEDEDHLALMMELLGKMPKKIAIGGARSKDYFDRHGDLKRIRRLKLRPVHRVLVDKYKFSESDAREFVGFLSPLLDFAPEKRPTAQQCLQHPWLNLNSSHQKEMNVQSNIDVRMGNLKIN</sequence>
<evidence type="ECO:0000256" key="4">
    <source>
        <dbReference type="ARBA" id="ARBA00022741"/>
    </source>
</evidence>
<evidence type="ECO:0000256" key="2">
    <source>
        <dbReference type="ARBA" id="ARBA00022527"/>
    </source>
</evidence>
<evidence type="ECO:0000256" key="5">
    <source>
        <dbReference type="ARBA" id="ARBA00022777"/>
    </source>
</evidence>
<name>A0A9W7MTL2_HIBTR</name>
<accession>A0A9W7MTL2</accession>
<keyword evidence="2 10" id="KW-0723">Serine/threonine-protein kinase</keyword>
<evidence type="ECO:0000259" key="12">
    <source>
        <dbReference type="PROSITE" id="PS50011"/>
    </source>
</evidence>
<dbReference type="SUPFAM" id="SSF56112">
    <property type="entry name" value="Protein kinase-like (PK-like)"/>
    <property type="match status" value="1"/>
</dbReference>
<dbReference type="FunFam" id="1.10.510.10:FF:000425">
    <property type="entry name" value="Serine/threonine-protein kinase SRPK"/>
    <property type="match status" value="1"/>
</dbReference>
<dbReference type="InterPro" id="IPR051334">
    <property type="entry name" value="SRPK"/>
</dbReference>
<dbReference type="CDD" id="cd14136">
    <property type="entry name" value="STKc_SRPK"/>
    <property type="match status" value="1"/>
</dbReference>
<organism evidence="13 14">
    <name type="scientific">Hibiscus trionum</name>
    <name type="common">Flower of an hour</name>
    <dbReference type="NCBI Taxonomy" id="183268"/>
    <lineage>
        <taxon>Eukaryota</taxon>
        <taxon>Viridiplantae</taxon>
        <taxon>Streptophyta</taxon>
        <taxon>Embryophyta</taxon>
        <taxon>Tracheophyta</taxon>
        <taxon>Spermatophyta</taxon>
        <taxon>Magnoliopsida</taxon>
        <taxon>eudicotyledons</taxon>
        <taxon>Gunneridae</taxon>
        <taxon>Pentapetalae</taxon>
        <taxon>rosids</taxon>
        <taxon>malvids</taxon>
        <taxon>Malvales</taxon>
        <taxon>Malvaceae</taxon>
        <taxon>Malvoideae</taxon>
        <taxon>Hibiscus</taxon>
    </lineage>
</organism>
<gene>
    <name evidence="13" type="ORF">HRI_004549300</name>
</gene>
<evidence type="ECO:0000256" key="9">
    <source>
        <dbReference type="PROSITE-ProRule" id="PRU10141"/>
    </source>
</evidence>
<comment type="similarity">
    <text evidence="10">Belongs to the protein kinase superfamily.</text>
</comment>
<dbReference type="InterPro" id="IPR000719">
    <property type="entry name" value="Prot_kinase_dom"/>
</dbReference>
<dbReference type="GO" id="GO:0050684">
    <property type="term" value="P:regulation of mRNA processing"/>
    <property type="evidence" value="ECO:0007669"/>
    <property type="project" value="TreeGrafter"/>
</dbReference>
<keyword evidence="14" id="KW-1185">Reference proteome</keyword>
<evidence type="ECO:0000256" key="6">
    <source>
        <dbReference type="ARBA" id="ARBA00022840"/>
    </source>
</evidence>
<dbReference type="PROSITE" id="PS00107">
    <property type="entry name" value="PROTEIN_KINASE_ATP"/>
    <property type="match status" value="1"/>
</dbReference>
<keyword evidence="6 9" id="KW-0067">ATP-binding</keyword>
<dbReference type="InterPro" id="IPR011009">
    <property type="entry name" value="Kinase-like_dom_sf"/>
</dbReference>
<dbReference type="GO" id="GO:0005524">
    <property type="term" value="F:ATP binding"/>
    <property type="evidence" value="ECO:0007669"/>
    <property type="project" value="UniProtKB-UniRule"/>
</dbReference>
<evidence type="ECO:0000256" key="7">
    <source>
        <dbReference type="ARBA" id="ARBA00047899"/>
    </source>
</evidence>
<dbReference type="EC" id="2.7.11.1" evidence="1"/>
<feature type="region of interest" description="Disordered" evidence="11">
    <location>
        <begin position="1"/>
        <end position="21"/>
    </location>
</feature>
<dbReference type="Proteomes" id="UP001165190">
    <property type="component" value="Unassembled WGS sequence"/>
</dbReference>
<proteinExistence type="inferred from homology"/>
<keyword evidence="4 9" id="KW-0547">Nucleotide-binding</keyword>
<dbReference type="Gene3D" id="3.30.200.20">
    <property type="entry name" value="Phosphorylase Kinase, domain 1"/>
    <property type="match status" value="1"/>
</dbReference>
<comment type="caution">
    <text evidence="13">The sequence shown here is derived from an EMBL/GenBank/DDBJ whole genome shotgun (WGS) entry which is preliminary data.</text>
</comment>